<dbReference type="EMBL" id="BAABGY010000009">
    <property type="protein sequence ID" value="GAA4336250.1"/>
    <property type="molecule type" value="Genomic_DNA"/>
</dbReference>
<evidence type="ECO:0000313" key="3">
    <source>
        <dbReference type="EMBL" id="GAA4336250.1"/>
    </source>
</evidence>
<keyword evidence="1" id="KW-1133">Transmembrane helix</keyword>
<evidence type="ECO:0000256" key="1">
    <source>
        <dbReference type="SAM" id="Phobius"/>
    </source>
</evidence>
<organism evidence="3 4">
    <name type="scientific">Flaviaesturariibacter amylovorans</name>
    <dbReference type="NCBI Taxonomy" id="1084520"/>
    <lineage>
        <taxon>Bacteria</taxon>
        <taxon>Pseudomonadati</taxon>
        <taxon>Bacteroidota</taxon>
        <taxon>Chitinophagia</taxon>
        <taxon>Chitinophagales</taxon>
        <taxon>Chitinophagaceae</taxon>
        <taxon>Flaviaestuariibacter</taxon>
    </lineage>
</organism>
<name>A0ABP8H9F8_9BACT</name>
<gene>
    <name evidence="3" type="ORF">GCM10023184_31450</name>
</gene>
<dbReference type="Proteomes" id="UP001501725">
    <property type="component" value="Unassembled WGS sequence"/>
</dbReference>
<keyword evidence="1" id="KW-0472">Membrane</keyword>
<comment type="caution">
    <text evidence="3">The sequence shown here is derived from an EMBL/GenBank/DDBJ whole genome shotgun (WGS) entry which is preliminary data.</text>
</comment>
<accession>A0ABP8H9F8</accession>
<sequence length="202" mass="21224">MLPAPIRQLLICLLLASSAGAQTAAIEYKSHSGTPSGLAGFLADADADFGRVSPSRRHPASVHLDSVVLLSDSTALAVTATYDYRPTGGAAPRRMSARTDTLRFLPAPAQHRSPDSLRRRLPVKPGVTTDSTRYVGFERAVPVSRLPMSRDTSTASVLLPAAGNDDPSAPVGLPGVLLVAAALAAGLTGFITWLYRRMPLPS</sequence>
<reference evidence="4" key="1">
    <citation type="journal article" date="2019" name="Int. J. Syst. Evol. Microbiol.">
        <title>The Global Catalogue of Microorganisms (GCM) 10K type strain sequencing project: providing services to taxonomists for standard genome sequencing and annotation.</title>
        <authorList>
            <consortium name="The Broad Institute Genomics Platform"/>
            <consortium name="The Broad Institute Genome Sequencing Center for Infectious Disease"/>
            <person name="Wu L."/>
            <person name="Ma J."/>
        </authorList>
    </citation>
    <scope>NUCLEOTIDE SEQUENCE [LARGE SCALE GENOMIC DNA]</scope>
    <source>
        <strain evidence="4">JCM 17919</strain>
    </source>
</reference>
<feature type="transmembrane region" description="Helical" evidence="1">
    <location>
        <begin position="171"/>
        <end position="195"/>
    </location>
</feature>
<dbReference type="RefSeq" id="WP_345256712.1">
    <property type="nucleotide sequence ID" value="NZ_BAABGY010000009.1"/>
</dbReference>
<feature type="chain" id="PRO_5046419694" evidence="2">
    <location>
        <begin position="25"/>
        <end position="202"/>
    </location>
</feature>
<proteinExistence type="predicted"/>
<evidence type="ECO:0000313" key="4">
    <source>
        <dbReference type="Proteomes" id="UP001501725"/>
    </source>
</evidence>
<protein>
    <submittedName>
        <fullName evidence="3">Uncharacterized protein</fullName>
    </submittedName>
</protein>
<keyword evidence="4" id="KW-1185">Reference proteome</keyword>
<feature type="signal peptide" evidence="2">
    <location>
        <begin position="1"/>
        <end position="24"/>
    </location>
</feature>
<keyword evidence="1" id="KW-0812">Transmembrane</keyword>
<evidence type="ECO:0000256" key="2">
    <source>
        <dbReference type="SAM" id="SignalP"/>
    </source>
</evidence>
<keyword evidence="2" id="KW-0732">Signal</keyword>